<evidence type="ECO:0000313" key="1">
    <source>
        <dbReference type="EMBL" id="KGN56128.1"/>
    </source>
</evidence>
<dbReference type="EMBL" id="CM002924">
    <property type="protein sequence ID" value="KGN56128.1"/>
    <property type="molecule type" value="Genomic_DNA"/>
</dbReference>
<organism evidence="1 2">
    <name type="scientific">Cucumis sativus</name>
    <name type="common">Cucumber</name>
    <dbReference type="NCBI Taxonomy" id="3659"/>
    <lineage>
        <taxon>Eukaryota</taxon>
        <taxon>Viridiplantae</taxon>
        <taxon>Streptophyta</taxon>
        <taxon>Embryophyta</taxon>
        <taxon>Tracheophyta</taxon>
        <taxon>Spermatophyta</taxon>
        <taxon>Magnoliopsida</taxon>
        <taxon>eudicotyledons</taxon>
        <taxon>Gunneridae</taxon>
        <taxon>Pentapetalae</taxon>
        <taxon>rosids</taxon>
        <taxon>fabids</taxon>
        <taxon>Cucurbitales</taxon>
        <taxon>Cucurbitaceae</taxon>
        <taxon>Benincaseae</taxon>
        <taxon>Cucumis</taxon>
    </lineage>
</organism>
<proteinExistence type="predicted"/>
<reference evidence="1 2" key="2">
    <citation type="journal article" date="2009" name="PLoS ONE">
        <title>An integrated genetic and cytogenetic map of the cucumber genome.</title>
        <authorList>
            <person name="Ren Y."/>
            <person name="Zhang Z."/>
            <person name="Liu J."/>
            <person name="Staub J.E."/>
            <person name="Han Y."/>
            <person name="Cheng Z."/>
            <person name="Li X."/>
            <person name="Lu J."/>
            <person name="Miao H."/>
            <person name="Kang H."/>
            <person name="Xie B."/>
            <person name="Gu X."/>
            <person name="Wang X."/>
            <person name="Du Y."/>
            <person name="Jin W."/>
            <person name="Huang S."/>
        </authorList>
    </citation>
    <scope>NUCLEOTIDE SEQUENCE [LARGE SCALE GENOMIC DNA]</scope>
    <source>
        <strain evidence="2">cv. 9930</strain>
    </source>
</reference>
<gene>
    <name evidence="1" type="ORF">Csa_3G077625</name>
</gene>
<dbReference type="Gramene" id="KGN56128">
    <property type="protein sequence ID" value="KGN56128"/>
    <property type="gene ID" value="Csa_3G077625"/>
</dbReference>
<keyword evidence="2" id="KW-1185">Reference proteome</keyword>
<dbReference type="Proteomes" id="UP000029981">
    <property type="component" value="Chromosome 3"/>
</dbReference>
<evidence type="ECO:0000313" key="2">
    <source>
        <dbReference type="Proteomes" id="UP000029981"/>
    </source>
</evidence>
<sequence>MSSRWICWVRKWRNWARDWEKGRLLITASWARRTLAAATSFMASVSFWVFLMESSRDRSSRVVPPHRIEMGCGDLGMRRRRENGVWWNLGSREWIMVERDFSRVFLFSFFQSLRM</sequence>
<dbReference type="AlphaFoldDB" id="A0A0A0L2Z9"/>
<reference evidence="1 2" key="3">
    <citation type="journal article" date="2010" name="BMC Genomics">
        <title>Transcriptome sequencing and comparative analysis of cucumber flowers with different sex types.</title>
        <authorList>
            <person name="Guo S."/>
            <person name="Zheng Y."/>
            <person name="Joung J.G."/>
            <person name="Liu S."/>
            <person name="Zhang Z."/>
            <person name="Crasta O.R."/>
            <person name="Sobral B.W."/>
            <person name="Xu Y."/>
            <person name="Huang S."/>
            <person name="Fei Z."/>
        </authorList>
    </citation>
    <scope>NUCLEOTIDE SEQUENCE [LARGE SCALE GENOMIC DNA]</scope>
    <source>
        <strain evidence="2">cv. 9930</strain>
    </source>
</reference>
<reference evidence="1 2" key="4">
    <citation type="journal article" date="2011" name="BMC Genomics">
        <title>RNA-Seq improves annotation of protein-coding genes in the cucumber genome.</title>
        <authorList>
            <person name="Li Z."/>
            <person name="Zhang Z."/>
            <person name="Yan P."/>
            <person name="Huang S."/>
            <person name="Fei Z."/>
            <person name="Lin K."/>
        </authorList>
    </citation>
    <scope>NUCLEOTIDE SEQUENCE [LARGE SCALE GENOMIC DNA]</scope>
    <source>
        <strain evidence="2">cv. 9930</strain>
    </source>
</reference>
<protein>
    <submittedName>
        <fullName evidence="1">Uncharacterized protein</fullName>
    </submittedName>
</protein>
<reference evidence="1 2" key="1">
    <citation type="journal article" date="2009" name="Nat. Genet.">
        <title>The genome of the cucumber, Cucumis sativus L.</title>
        <authorList>
            <person name="Huang S."/>
            <person name="Li R."/>
            <person name="Zhang Z."/>
            <person name="Li L."/>
            <person name="Gu X."/>
            <person name="Fan W."/>
            <person name="Lucas W.J."/>
            <person name="Wang X."/>
            <person name="Xie B."/>
            <person name="Ni P."/>
            <person name="Ren Y."/>
            <person name="Zhu H."/>
            <person name="Li J."/>
            <person name="Lin K."/>
            <person name="Jin W."/>
            <person name="Fei Z."/>
            <person name="Li G."/>
            <person name="Staub J."/>
            <person name="Kilian A."/>
            <person name="van der Vossen E.A."/>
            <person name="Wu Y."/>
            <person name="Guo J."/>
            <person name="He J."/>
            <person name="Jia Z."/>
            <person name="Ren Y."/>
            <person name="Tian G."/>
            <person name="Lu Y."/>
            <person name="Ruan J."/>
            <person name="Qian W."/>
            <person name="Wang M."/>
            <person name="Huang Q."/>
            <person name="Li B."/>
            <person name="Xuan Z."/>
            <person name="Cao J."/>
            <person name="Asan"/>
            <person name="Wu Z."/>
            <person name="Zhang J."/>
            <person name="Cai Q."/>
            <person name="Bai Y."/>
            <person name="Zhao B."/>
            <person name="Han Y."/>
            <person name="Li Y."/>
            <person name="Li X."/>
            <person name="Wang S."/>
            <person name="Shi Q."/>
            <person name="Liu S."/>
            <person name="Cho W.K."/>
            <person name="Kim J.Y."/>
            <person name="Xu Y."/>
            <person name="Heller-Uszynska K."/>
            <person name="Miao H."/>
            <person name="Cheng Z."/>
            <person name="Zhang S."/>
            <person name="Wu J."/>
            <person name="Yang Y."/>
            <person name="Kang H."/>
            <person name="Li M."/>
            <person name="Liang H."/>
            <person name="Ren X."/>
            <person name="Shi Z."/>
            <person name="Wen M."/>
            <person name="Jian M."/>
            <person name="Yang H."/>
            <person name="Zhang G."/>
            <person name="Yang Z."/>
            <person name="Chen R."/>
            <person name="Liu S."/>
            <person name="Li J."/>
            <person name="Ma L."/>
            <person name="Liu H."/>
            <person name="Zhou Y."/>
            <person name="Zhao J."/>
            <person name="Fang X."/>
            <person name="Li G."/>
            <person name="Fang L."/>
            <person name="Li Y."/>
            <person name="Liu D."/>
            <person name="Zheng H."/>
            <person name="Zhang Y."/>
            <person name="Qin N."/>
            <person name="Li Z."/>
            <person name="Yang G."/>
            <person name="Yang S."/>
            <person name="Bolund L."/>
            <person name="Kristiansen K."/>
            <person name="Zheng H."/>
            <person name="Li S."/>
            <person name="Zhang X."/>
            <person name="Yang H."/>
            <person name="Wang J."/>
            <person name="Sun R."/>
            <person name="Zhang B."/>
            <person name="Jiang S."/>
            <person name="Wang J."/>
            <person name="Du Y."/>
            <person name="Li S."/>
        </authorList>
    </citation>
    <scope>NUCLEOTIDE SEQUENCE [LARGE SCALE GENOMIC DNA]</scope>
    <source>
        <strain evidence="2">cv. 9930</strain>
    </source>
</reference>
<name>A0A0A0L2Z9_CUCSA</name>
<accession>A0A0A0L2Z9</accession>